<gene>
    <name evidence="6" type="ORF">CEUSTIGMA_g6801.t1</name>
</gene>
<keyword evidence="3" id="KW-0106">Calcium</keyword>
<evidence type="ECO:0000313" key="6">
    <source>
        <dbReference type="EMBL" id="GAX79359.1"/>
    </source>
</evidence>
<comment type="caution">
    <text evidence="6">The sequence shown here is derived from an EMBL/GenBank/DDBJ whole genome shotgun (WGS) entry which is preliminary data.</text>
</comment>
<feature type="domain" description="EF-hand" evidence="5">
    <location>
        <begin position="11"/>
        <end position="46"/>
    </location>
</feature>
<sequence length="266" mass="29211">MTPLSVQPSKLSPEERRVLMKYFDNNGDGKLSGPELMELMRQAKEEMSTSASKLPENVTKIIKKFDLNGNGVVEENESQALGHELELGETNARYAAYTAAFARGFRYLAFTSDFGEALRPVIASRLVTASYAVSIGYCFADVGWEAYKHHQRGYMTEPTHHKPFSQPMSMTQLVVERSTFQALASVAVPFAIIHTTVDATKHLIKAAGASKGALGRWGPSIAGLAIIPALPMCLDEVVEGGVESMFERYGPWAASKHMDQQHVKAE</sequence>
<evidence type="ECO:0000256" key="1">
    <source>
        <dbReference type="ARBA" id="ARBA00009224"/>
    </source>
</evidence>
<name>A0A250X8W3_9CHLO</name>
<organism evidence="6 7">
    <name type="scientific">Chlamydomonas eustigma</name>
    <dbReference type="NCBI Taxonomy" id="1157962"/>
    <lineage>
        <taxon>Eukaryota</taxon>
        <taxon>Viridiplantae</taxon>
        <taxon>Chlorophyta</taxon>
        <taxon>core chlorophytes</taxon>
        <taxon>Chlorophyceae</taxon>
        <taxon>CS clade</taxon>
        <taxon>Chlamydomonadales</taxon>
        <taxon>Chlamydomonadaceae</taxon>
        <taxon>Chlamydomonas</taxon>
    </lineage>
</organism>
<dbReference type="Pfam" id="PF13499">
    <property type="entry name" value="EF-hand_7"/>
    <property type="match status" value="1"/>
</dbReference>
<dbReference type="EMBL" id="BEGY01000041">
    <property type="protein sequence ID" value="GAX79359.1"/>
    <property type="molecule type" value="Genomic_DNA"/>
</dbReference>
<dbReference type="InterPro" id="IPR019560">
    <property type="entry name" value="Mitochondrial_18_kDa_protein"/>
</dbReference>
<dbReference type="Proteomes" id="UP000232323">
    <property type="component" value="Unassembled WGS sequence"/>
</dbReference>
<dbReference type="CDD" id="cd00051">
    <property type="entry name" value="EFh"/>
    <property type="match status" value="1"/>
</dbReference>
<dbReference type="InterPro" id="IPR011992">
    <property type="entry name" value="EF-hand-dom_pair"/>
</dbReference>
<dbReference type="InterPro" id="IPR018247">
    <property type="entry name" value="EF_Hand_1_Ca_BS"/>
</dbReference>
<dbReference type="PANTHER" id="PTHR11001">
    <property type="entry name" value="MITOCHONDRIAL FISSION PROCESS PROTEIN 1"/>
    <property type="match status" value="1"/>
</dbReference>
<dbReference type="Pfam" id="PF10558">
    <property type="entry name" value="MTP18"/>
    <property type="match status" value="1"/>
</dbReference>
<comment type="similarity">
    <text evidence="1">Belongs to the MTFP1 family.</text>
</comment>
<dbReference type="SUPFAM" id="SSF47473">
    <property type="entry name" value="EF-hand"/>
    <property type="match status" value="1"/>
</dbReference>
<dbReference type="GO" id="GO:0005509">
    <property type="term" value="F:calcium ion binding"/>
    <property type="evidence" value="ECO:0007669"/>
    <property type="project" value="InterPro"/>
</dbReference>
<dbReference type="InterPro" id="IPR002048">
    <property type="entry name" value="EF_hand_dom"/>
</dbReference>
<evidence type="ECO:0000256" key="2">
    <source>
        <dbReference type="ARBA" id="ARBA00017835"/>
    </source>
</evidence>
<dbReference type="PANTHER" id="PTHR11001:SF2">
    <property type="entry name" value="MITOCHONDRIAL FISSION PROCESS PROTEIN 1"/>
    <property type="match status" value="1"/>
</dbReference>
<dbReference type="GO" id="GO:0000266">
    <property type="term" value="P:mitochondrial fission"/>
    <property type="evidence" value="ECO:0007669"/>
    <property type="project" value="TreeGrafter"/>
</dbReference>
<evidence type="ECO:0000259" key="5">
    <source>
        <dbReference type="PROSITE" id="PS50222"/>
    </source>
</evidence>
<dbReference type="Gene3D" id="1.10.238.10">
    <property type="entry name" value="EF-hand"/>
    <property type="match status" value="1"/>
</dbReference>
<dbReference type="PROSITE" id="PS00018">
    <property type="entry name" value="EF_HAND_1"/>
    <property type="match status" value="1"/>
</dbReference>
<dbReference type="SMART" id="SM00054">
    <property type="entry name" value="EFh"/>
    <property type="match status" value="2"/>
</dbReference>
<dbReference type="OrthoDB" id="424969at2759"/>
<reference evidence="6 7" key="1">
    <citation type="submission" date="2017-08" db="EMBL/GenBank/DDBJ databases">
        <title>Acidophilic green algal genome provides insights into adaptation to an acidic environment.</title>
        <authorList>
            <person name="Hirooka S."/>
            <person name="Hirose Y."/>
            <person name="Kanesaki Y."/>
            <person name="Higuchi S."/>
            <person name="Fujiwara T."/>
            <person name="Onuma R."/>
            <person name="Era A."/>
            <person name="Ohbayashi R."/>
            <person name="Uzuka A."/>
            <person name="Nozaki H."/>
            <person name="Yoshikawa H."/>
            <person name="Miyagishima S.Y."/>
        </authorList>
    </citation>
    <scope>NUCLEOTIDE SEQUENCE [LARGE SCALE GENOMIC DNA]</scope>
    <source>
        <strain evidence="6 7">NIES-2499</strain>
    </source>
</reference>
<dbReference type="GO" id="GO:0005739">
    <property type="term" value="C:mitochondrion"/>
    <property type="evidence" value="ECO:0007669"/>
    <property type="project" value="TreeGrafter"/>
</dbReference>
<evidence type="ECO:0000256" key="3">
    <source>
        <dbReference type="ARBA" id="ARBA00022837"/>
    </source>
</evidence>
<protein>
    <recommendedName>
        <fullName evidence="2">Mitochondrial fission process protein 1</fullName>
    </recommendedName>
    <alternativeName>
        <fullName evidence="4">Mitochondrial 18 kDa protein</fullName>
    </alternativeName>
</protein>
<evidence type="ECO:0000256" key="4">
    <source>
        <dbReference type="ARBA" id="ARBA00029631"/>
    </source>
</evidence>
<dbReference type="PROSITE" id="PS50222">
    <property type="entry name" value="EF_HAND_2"/>
    <property type="match status" value="1"/>
</dbReference>
<proteinExistence type="inferred from homology"/>
<accession>A0A250X8W3</accession>
<keyword evidence="7" id="KW-1185">Reference proteome</keyword>
<dbReference type="AlphaFoldDB" id="A0A250X8W3"/>
<evidence type="ECO:0000313" key="7">
    <source>
        <dbReference type="Proteomes" id="UP000232323"/>
    </source>
</evidence>